<protein>
    <recommendedName>
        <fullName evidence="4">Ankyrin repeat-containing protein</fullName>
    </recommendedName>
</protein>
<keyword evidence="3" id="KW-1185">Reference proteome</keyword>
<evidence type="ECO:0000313" key="3">
    <source>
        <dbReference type="Proteomes" id="UP001392437"/>
    </source>
</evidence>
<reference evidence="2 3" key="1">
    <citation type="submission" date="2023-01" db="EMBL/GenBank/DDBJ databases">
        <title>Analysis of 21 Apiospora genomes using comparative genomics revels a genus with tremendous synthesis potential of carbohydrate active enzymes and secondary metabolites.</title>
        <authorList>
            <person name="Sorensen T."/>
        </authorList>
    </citation>
    <scope>NUCLEOTIDE SEQUENCE [LARGE SCALE GENOMIC DNA]</scope>
    <source>
        <strain evidence="2 3">CBS 117206</strain>
    </source>
</reference>
<dbReference type="AlphaFoldDB" id="A0AAW0QW17"/>
<dbReference type="SUPFAM" id="SSF48403">
    <property type="entry name" value="Ankyrin repeat"/>
    <property type="match status" value="1"/>
</dbReference>
<gene>
    <name evidence="2" type="ORF">PG999_006637</name>
</gene>
<proteinExistence type="predicted"/>
<feature type="region of interest" description="Disordered" evidence="1">
    <location>
        <begin position="331"/>
        <end position="362"/>
    </location>
</feature>
<dbReference type="Pfam" id="PF00023">
    <property type="entry name" value="Ank"/>
    <property type="match status" value="1"/>
</dbReference>
<organism evidence="2 3">
    <name type="scientific">Apiospora kogelbergensis</name>
    <dbReference type="NCBI Taxonomy" id="1337665"/>
    <lineage>
        <taxon>Eukaryota</taxon>
        <taxon>Fungi</taxon>
        <taxon>Dikarya</taxon>
        <taxon>Ascomycota</taxon>
        <taxon>Pezizomycotina</taxon>
        <taxon>Sordariomycetes</taxon>
        <taxon>Xylariomycetidae</taxon>
        <taxon>Amphisphaeriales</taxon>
        <taxon>Apiosporaceae</taxon>
        <taxon>Apiospora</taxon>
    </lineage>
</organism>
<dbReference type="Gene3D" id="1.25.40.20">
    <property type="entry name" value="Ankyrin repeat-containing domain"/>
    <property type="match status" value="1"/>
</dbReference>
<feature type="compositionally biased region" description="Polar residues" evidence="1">
    <location>
        <begin position="336"/>
        <end position="353"/>
    </location>
</feature>
<dbReference type="SMART" id="SM00248">
    <property type="entry name" value="ANK"/>
    <property type="match status" value="2"/>
</dbReference>
<accession>A0AAW0QW17</accession>
<comment type="caution">
    <text evidence="2">The sequence shown here is derived from an EMBL/GenBank/DDBJ whole genome shotgun (WGS) entry which is preliminary data.</text>
</comment>
<evidence type="ECO:0000256" key="1">
    <source>
        <dbReference type="SAM" id="MobiDB-lite"/>
    </source>
</evidence>
<name>A0AAW0QW17_9PEZI</name>
<dbReference type="Proteomes" id="UP001392437">
    <property type="component" value="Unassembled WGS sequence"/>
</dbReference>
<dbReference type="InterPro" id="IPR036770">
    <property type="entry name" value="Ankyrin_rpt-contain_sf"/>
</dbReference>
<evidence type="ECO:0008006" key="4">
    <source>
        <dbReference type="Google" id="ProtNLM"/>
    </source>
</evidence>
<dbReference type="InterPro" id="IPR002110">
    <property type="entry name" value="Ankyrin_rpt"/>
</dbReference>
<sequence>MDGRASRFKYNNPDGVPRDLRFTDFPAIFLANSGDEVDNYIVKRGDDVHEIFMGYNALQWHCDAVTTSPSTIRALVKHGIDINALDHHKLPNPAAASADECQHPPVARRTALGYACCNGNVKAVRTLLELGADPLGDPSRLPTDVSLREKHGDDTPGSVYPSPLQDLLSKQISGPTGVCPNKVHMDSGHMVADLNDKDVAFAARQGMLRMYGPVRKEPECKLCSYGFHARELSFANRFGAHHIESIFMTYKAQTMYGEQVYLTSYRTYECNKLLCHYAYKPPDPLLSTWATIDACHRPWTVCYVRYGTILDRPCCAGETASHRSAAKQIRGLGHAKNSSNSQHGSRATTQLPELSSVYGPGP</sequence>
<evidence type="ECO:0000313" key="2">
    <source>
        <dbReference type="EMBL" id="KAK8114568.1"/>
    </source>
</evidence>
<feature type="region of interest" description="Disordered" evidence="1">
    <location>
        <begin position="138"/>
        <end position="160"/>
    </location>
</feature>
<dbReference type="EMBL" id="JAQQWP010000006">
    <property type="protein sequence ID" value="KAK8114568.1"/>
    <property type="molecule type" value="Genomic_DNA"/>
</dbReference>